<dbReference type="Proteomes" id="UP001222325">
    <property type="component" value="Unassembled WGS sequence"/>
</dbReference>
<proteinExistence type="predicted"/>
<evidence type="ECO:0000313" key="2">
    <source>
        <dbReference type="EMBL" id="KAJ7085998.1"/>
    </source>
</evidence>
<comment type="caution">
    <text evidence="2">The sequence shown here is derived from an EMBL/GenBank/DDBJ whole genome shotgun (WGS) entry which is preliminary data.</text>
</comment>
<name>A0AAD6XL12_9AGAR</name>
<accession>A0AAD6XL12</accession>
<organism evidence="2 3">
    <name type="scientific">Mycena belliarum</name>
    <dbReference type="NCBI Taxonomy" id="1033014"/>
    <lineage>
        <taxon>Eukaryota</taxon>
        <taxon>Fungi</taxon>
        <taxon>Dikarya</taxon>
        <taxon>Basidiomycota</taxon>
        <taxon>Agaricomycotina</taxon>
        <taxon>Agaricomycetes</taxon>
        <taxon>Agaricomycetidae</taxon>
        <taxon>Agaricales</taxon>
        <taxon>Marasmiineae</taxon>
        <taxon>Mycenaceae</taxon>
        <taxon>Mycena</taxon>
    </lineage>
</organism>
<dbReference type="EMBL" id="JARJCN010000032">
    <property type="protein sequence ID" value="KAJ7085998.1"/>
    <property type="molecule type" value="Genomic_DNA"/>
</dbReference>
<keyword evidence="1" id="KW-0175">Coiled coil</keyword>
<dbReference type="AlphaFoldDB" id="A0AAD6XL12"/>
<feature type="coiled-coil region" evidence="1">
    <location>
        <begin position="55"/>
        <end position="82"/>
    </location>
</feature>
<keyword evidence="3" id="KW-1185">Reference proteome</keyword>
<sequence>MDFASSQFTFQATLADVPMPDADGGSTSHGAGFFTAFRACAPPGETRPNARAEAQARYRARNAQAEREKARLRMRAGRIRKQASGLDLADCLSSPNLRSRSDPPRSEVFALYKRHITGHFGEIHGSPDDPDFMAGWHHLFHKPGPFDREDAVFCLRALRDLELSALLLVFDETDPSQCAAYDNILAAGPGPFSDNDIEFMLRHAELRPTLAGLRACSCNEAAARI</sequence>
<protein>
    <submittedName>
        <fullName evidence="2">Uncharacterized protein</fullName>
    </submittedName>
</protein>
<reference evidence="2" key="1">
    <citation type="submission" date="2023-03" db="EMBL/GenBank/DDBJ databases">
        <title>Massive genome expansion in bonnet fungi (Mycena s.s.) driven by repeated elements and novel gene families across ecological guilds.</title>
        <authorList>
            <consortium name="Lawrence Berkeley National Laboratory"/>
            <person name="Harder C.B."/>
            <person name="Miyauchi S."/>
            <person name="Viragh M."/>
            <person name="Kuo A."/>
            <person name="Thoen E."/>
            <person name="Andreopoulos B."/>
            <person name="Lu D."/>
            <person name="Skrede I."/>
            <person name="Drula E."/>
            <person name="Henrissat B."/>
            <person name="Morin E."/>
            <person name="Kohler A."/>
            <person name="Barry K."/>
            <person name="LaButti K."/>
            <person name="Morin E."/>
            <person name="Salamov A."/>
            <person name="Lipzen A."/>
            <person name="Mereny Z."/>
            <person name="Hegedus B."/>
            <person name="Baldrian P."/>
            <person name="Stursova M."/>
            <person name="Weitz H."/>
            <person name="Taylor A."/>
            <person name="Grigoriev I.V."/>
            <person name="Nagy L.G."/>
            <person name="Martin F."/>
            <person name="Kauserud H."/>
        </authorList>
    </citation>
    <scope>NUCLEOTIDE SEQUENCE</scope>
    <source>
        <strain evidence="2">CBHHK173m</strain>
    </source>
</reference>
<evidence type="ECO:0000256" key="1">
    <source>
        <dbReference type="SAM" id="Coils"/>
    </source>
</evidence>
<gene>
    <name evidence="2" type="ORF">B0H15DRAFT_801652</name>
</gene>
<evidence type="ECO:0000313" key="3">
    <source>
        <dbReference type="Proteomes" id="UP001222325"/>
    </source>
</evidence>